<dbReference type="Proteomes" id="UP000660454">
    <property type="component" value="Unassembled WGS sequence"/>
</dbReference>
<evidence type="ECO:0000313" key="4">
    <source>
        <dbReference type="Proteomes" id="UP000660454"/>
    </source>
</evidence>
<feature type="transmembrane region" description="Helical" evidence="2">
    <location>
        <begin position="117"/>
        <end position="137"/>
    </location>
</feature>
<sequence>MNGYGGPGGYPPGPQGPPQGPRGPQGPYGPQDPYRHRGPYGQQGQQGQPGPYGVYPPPPAQPPVPLPPPPPIPPTPPPVQQRPSSAPSYLWALAPLYTCGFGTPFSMMYAAIRRRSVWYGLASAGYATATGLWIYLAELYEATEVPVPASVAMVLCMLGPWLIGTVHSLAVRRQVFGDAAPYETGNEQAIALAQHRRALRQQARELAQHDPVMARELRIGRPDLPRQYDDGGLVDVNRAPAPVIANLPGLTPALAEQIVRVRDQVGGFVSAEDVSAAASLPPHLTADLAEYGIFLP</sequence>
<feature type="compositionally biased region" description="Pro residues" evidence="1">
    <location>
        <begin position="9"/>
        <end position="21"/>
    </location>
</feature>
<dbReference type="Gene3D" id="1.10.150.280">
    <property type="entry name" value="AF1531-like domain"/>
    <property type="match status" value="1"/>
</dbReference>
<feature type="transmembrane region" description="Helical" evidence="2">
    <location>
        <begin position="89"/>
        <end position="110"/>
    </location>
</feature>
<evidence type="ECO:0000256" key="1">
    <source>
        <dbReference type="SAM" id="MobiDB-lite"/>
    </source>
</evidence>
<feature type="compositionally biased region" description="Low complexity" evidence="1">
    <location>
        <begin position="39"/>
        <end position="53"/>
    </location>
</feature>
<evidence type="ECO:0000256" key="2">
    <source>
        <dbReference type="SAM" id="Phobius"/>
    </source>
</evidence>
<dbReference type="Pfam" id="PF12836">
    <property type="entry name" value="HHH_3"/>
    <property type="match status" value="1"/>
</dbReference>
<feature type="compositionally biased region" description="Pro residues" evidence="1">
    <location>
        <begin position="54"/>
        <end position="80"/>
    </location>
</feature>
<feature type="region of interest" description="Disordered" evidence="1">
    <location>
        <begin position="1"/>
        <end position="84"/>
    </location>
</feature>
<proteinExistence type="predicted"/>
<organism evidence="3 4">
    <name type="scientific">Microbispora siamensis</name>
    <dbReference type="NCBI Taxonomy" id="564413"/>
    <lineage>
        <taxon>Bacteria</taxon>
        <taxon>Bacillati</taxon>
        <taxon>Actinomycetota</taxon>
        <taxon>Actinomycetes</taxon>
        <taxon>Streptosporangiales</taxon>
        <taxon>Streptosporangiaceae</taxon>
        <taxon>Microbispora</taxon>
    </lineage>
</organism>
<reference evidence="3 4" key="1">
    <citation type="submission" date="2021-01" db="EMBL/GenBank/DDBJ databases">
        <title>Whole genome shotgun sequence of Microbispora siamensis NBRC 104113.</title>
        <authorList>
            <person name="Komaki H."/>
            <person name="Tamura T."/>
        </authorList>
    </citation>
    <scope>NUCLEOTIDE SEQUENCE [LARGE SCALE GENOMIC DNA]</scope>
    <source>
        <strain evidence="3 4">NBRC 104113</strain>
    </source>
</reference>
<dbReference type="EMBL" id="BOOF01000017">
    <property type="protein sequence ID" value="GIH62518.1"/>
    <property type="molecule type" value="Genomic_DNA"/>
</dbReference>
<dbReference type="InterPro" id="IPR010994">
    <property type="entry name" value="RuvA_2-like"/>
</dbReference>
<dbReference type="SUPFAM" id="SSF47781">
    <property type="entry name" value="RuvA domain 2-like"/>
    <property type="match status" value="1"/>
</dbReference>
<comment type="caution">
    <text evidence="3">The sequence shown here is derived from an EMBL/GenBank/DDBJ whole genome shotgun (WGS) entry which is preliminary data.</text>
</comment>
<evidence type="ECO:0000313" key="3">
    <source>
        <dbReference type="EMBL" id="GIH62518.1"/>
    </source>
</evidence>
<keyword evidence="2" id="KW-0472">Membrane</keyword>
<keyword evidence="2" id="KW-1133">Transmembrane helix</keyword>
<accession>A0ABQ4GM63</accession>
<feature type="transmembrane region" description="Helical" evidence="2">
    <location>
        <begin position="149"/>
        <end position="171"/>
    </location>
</feature>
<name>A0ABQ4GM63_9ACTN</name>
<evidence type="ECO:0008006" key="5">
    <source>
        <dbReference type="Google" id="ProtNLM"/>
    </source>
</evidence>
<protein>
    <recommendedName>
        <fullName evidence="5">Helix-hairpin-helix domain-containing protein</fullName>
    </recommendedName>
</protein>
<keyword evidence="2" id="KW-0812">Transmembrane</keyword>
<gene>
    <name evidence="3" type="ORF">Msi02_33350</name>
</gene>
<keyword evidence="4" id="KW-1185">Reference proteome</keyword>